<keyword evidence="3 5" id="KW-0067">ATP-binding</keyword>
<feature type="compositionally biased region" description="Polar residues" evidence="7">
    <location>
        <begin position="474"/>
        <end position="483"/>
    </location>
</feature>
<evidence type="ECO:0000313" key="10">
    <source>
        <dbReference type="Proteomes" id="UP001222027"/>
    </source>
</evidence>
<dbReference type="InterPro" id="IPR027640">
    <property type="entry name" value="Kinesin-like_fam"/>
</dbReference>
<feature type="region of interest" description="Disordered" evidence="7">
    <location>
        <begin position="413"/>
        <end position="485"/>
    </location>
</feature>
<feature type="region of interest" description="Disordered" evidence="7">
    <location>
        <begin position="61"/>
        <end position="87"/>
    </location>
</feature>
<evidence type="ECO:0000256" key="2">
    <source>
        <dbReference type="ARBA" id="ARBA00022741"/>
    </source>
</evidence>
<dbReference type="GO" id="GO:0005874">
    <property type="term" value="C:microtubule"/>
    <property type="evidence" value="ECO:0007669"/>
    <property type="project" value="UniProtKB-KW"/>
</dbReference>
<reference evidence="9 10" key="1">
    <citation type="submission" date="2022-12" db="EMBL/GenBank/DDBJ databases">
        <title>Chromosome-scale assembly of the Ensete ventricosum genome.</title>
        <authorList>
            <person name="Dussert Y."/>
            <person name="Stocks J."/>
            <person name="Wendawek A."/>
            <person name="Woldeyes F."/>
            <person name="Nichols R.A."/>
            <person name="Borrell J.S."/>
        </authorList>
    </citation>
    <scope>NUCLEOTIDE SEQUENCE [LARGE SCALE GENOMIC DNA]</scope>
    <source>
        <strain evidence="10">cv. Maze</strain>
        <tissue evidence="9">Seeds</tissue>
    </source>
</reference>
<feature type="compositionally biased region" description="Basic and acidic residues" evidence="7">
    <location>
        <begin position="765"/>
        <end position="779"/>
    </location>
</feature>
<dbReference type="PANTHER" id="PTHR24115">
    <property type="entry name" value="KINESIN-RELATED"/>
    <property type="match status" value="1"/>
</dbReference>
<keyword evidence="2 5" id="KW-0547">Nucleotide-binding</keyword>
<feature type="compositionally biased region" description="Polar residues" evidence="7">
    <location>
        <begin position="841"/>
        <end position="855"/>
    </location>
</feature>
<dbReference type="InterPro" id="IPR001752">
    <property type="entry name" value="Kinesin_motor_dom"/>
</dbReference>
<sequence length="855" mass="93601">MDSPSSPCPPTTVRRNPPRRAKQTTYAEALPSASLPQDTSRPADADNLKVFLRIRPIEVAPPRPGRITPKAGTRALAKGAPPKMERRRTGACLAVNGPSSVTLSVPSLLDRGRAKSEVYDGFSFVFPPDSTQQEIYNIAVNPILMDFTGGKSGLLVALGPTGSGKTYTMFGCAQNPGVVPLILKQLFDGPSQGDLHERRSYYLSVFEIHSERGKGERILDLSHDGVELSFQHSTVIGLKEVMVSNIAEAENALALAMLKRSTAATSANDRSSRSQCIINIRKTEKSLSDHSVSPHSAVLTIADLAGAERERKTGNQGARLLESNFINNTSMVFGLCLRALLEHQRNPRKSIEKHFKNSLLTRYLRDYMEGKKRMTLILMVKPGEDDYADTSFLLRQASPYMKIKFTNLEDMSSLPNRKRSTSSPIKVDHHKRMKIDVSKTSSDDQGIHGSDGNDGIKASKKDASSKKLQDFGIPQSSSISSKTVEPAMMETPTKGALYIELQKMTRQEEIMRNFSKALWNVLKQYKEKLMESEKNVLSLREIRQKDEVQLLELKKELEELKSHCSCHKAPHAGESCSAQGEPLLDCCGTRLATPSHQVNSSNVDSAFPDRGSLKMIDQVPENSPGVTLVPEDYKGPADFGAERTLTKLNKSDTDYGSTISLNSLCMVDGINVSSSSVEKITHLKKNDGLIDKKPENMPARTIVQEDFNGLADVGSKGTSTKLDKSGSCNGSSSSLDSLRMVDDINVSSLSVQKVTNLKENGTLPESDRSGVQHVKSNDKYHVRKVLKEKNGPVSKSSNVEKPKRKLLPASAMLLKELTGPDMEAANGDARGKIPAGGHGISQRSTSLFNLLRNQS</sequence>
<evidence type="ECO:0000256" key="6">
    <source>
        <dbReference type="SAM" id="Coils"/>
    </source>
</evidence>
<keyword evidence="4 5" id="KW-0505">Motor protein</keyword>
<dbReference type="GO" id="GO:0005871">
    <property type="term" value="C:kinesin complex"/>
    <property type="evidence" value="ECO:0007669"/>
    <property type="project" value="TreeGrafter"/>
</dbReference>
<dbReference type="GO" id="GO:0007018">
    <property type="term" value="P:microtubule-based movement"/>
    <property type="evidence" value="ECO:0007669"/>
    <property type="project" value="InterPro"/>
</dbReference>
<evidence type="ECO:0000256" key="1">
    <source>
        <dbReference type="ARBA" id="ARBA00022701"/>
    </source>
</evidence>
<dbReference type="InterPro" id="IPR027417">
    <property type="entry name" value="P-loop_NTPase"/>
</dbReference>
<proteinExistence type="inferred from homology"/>
<feature type="compositionally biased region" description="Pro residues" evidence="7">
    <location>
        <begin position="1"/>
        <end position="10"/>
    </location>
</feature>
<keyword evidence="10" id="KW-1185">Reference proteome</keyword>
<feature type="compositionally biased region" description="Low complexity" evidence="7">
    <location>
        <begin position="725"/>
        <end position="734"/>
    </location>
</feature>
<dbReference type="PANTHER" id="PTHR24115:SF1008">
    <property type="entry name" value="KINESIN-LIKE PROTEIN SUBITO"/>
    <property type="match status" value="1"/>
</dbReference>
<feature type="domain" description="Kinesin motor" evidence="8">
    <location>
        <begin position="47"/>
        <end position="403"/>
    </location>
</feature>
<evidence type="ECO:0000259" key="8">
    <source>
        <dbReference type="PROSITE" id="PS50067"/>
    </source>
</evidence>
<comment type="similarity">
    <text evidence="5">Belongs to the TRAFAC class myosin-kinesin ATPase superfamily. Kinesin family.</text>
</comment>
<feature type="region of interest" description="Disordered" evidence="7">
    <location>
        <begin position="715"/>
        <end position="734"/>
    </location>
</feature>
<feature type="region of interest" description="Disordered" evidence="7">
    <location>
        <begin position="1"/>
        <end position="42"/>
    </location>
</feature>
<feature type="region of interest" description="Disordered" evidence="7">
    <location>
        <begin position="759"/>
        <end position="779"/>
    </location>
</feature>
<feature type="compositionally biased region" description="Basic and acidic residues" evidence="7">
    <location>
        <begin position="434"/>
        <end position="446"/>
    </location>
</feature>
<evidence type="ECO:0000256" key="5">
    <source>
        <dbReference type="PROSITE-ProRule" id="PRU00283"/>
    </source>
</evidence>
<dbReference type="GO" id="GO:0005634">
    <property type="term" value="C:nucleus"/>
    <property type="evidence" value="ECO:0007669"/>
    <property type="project" value="TreeGrafter"/>
</dbReference>
<dbReference type="InterPro" id="IPR036961">
    <property type="entry name" value="Kinesin_motor_dom_sf"/>
</dbReference>
<gene>
    <name evidence="9" type="ORF">OPV22_004148</name>
</gene>
<name>A0AAV8S2Z9_ENSVE</name>
<feature type="region of interest" description="Disordered" evidence="7">
    <location>
        <begin position="819"/>
        <end position="855"/>
    </location>
</feature>
<evidence type="ECO:0000256" key="7">
    <source>
        <dbReference type="SAM" id="MobiDB-lite"/>
    </source>
</evidence>
<evidence type="ECO:0000313" key="9">
    <source>
        <dbReference type="EMBL" id="KAJ8513714.1"/>
    </source>
</evidence>
<dbReference type="AlphaFoldDB" id="A0AAV8S2Z9"/>
<dbReference type="Gene3D" id="3.40.850.10">
    <property type="entry name" value="Kinesin motor domain"/>
    <property type="match status" value="1"/>
</dbReference>
<dbReference type="GO" id="GO:0008017">
    <property type="term" value="F:microtubule binding"/>
    <property type="evidence" value="ECO:0007669"/>
    <property type="project" value="InterPro"/>
</dbReference>
<dbReference type="SUPFAM" id="SSF52540">
    <property type="entry name" value="P-loop containing nucleoside triphosphate hydrolases"/>
    <property type="match status" value="1"/>
</dbReference>
<dbReference type="Proteomes" id="UP001222027">
    <property type="component" value="Unassembled WGS sequence"/>
</dbReference>
<organism evidence="9 10">
    <name type="scientific">Ensete ventricosum</name>
    <name type="common">Abyssinian banana</name>
    <name type="synonym">Musa ensete</name>
    <dbReference type="NCBI Taxonomy" id="4639"/>
    <lineage>
        <taxon>Eukaryota</taxon>
        <taxon>Viridiplantae</taxon>
        <taxon>Streptophyta</taxon>
        <taxon>Embryophyta</taxon>
        <taxon>Tracheophyta</taxon>
        <taxon>Spermatophyta</taxon>
        <taxon>Magnoliopsida</taxon>
        <taxon>Liliopsida</taxon>
        <taxon>Zingiberales</taxon>
        <taxon>Musaceae</taxon>
        <taxon>Ensete</taxon>
    </lineage>
</organism>
<dbReference type="PRINTS" id="PR00380">
    <property type="entry name" value="KINESINHEAVY"/>
</dbReference>
<keyword evidence="1" id="KW-0493">Microtubule</keyword>
<dbReference type="GO" id="GO:0005524">
    <property type="term" value="F:ATP binding"/>
    <property type="evidence" value="ECO:0007669"/>
    <property type="project" value="UniProtKB-UniRule"/>
</dbReference>
<keyword evidence="6" id="KW-0175">Coiled coil</keyword>
<feature type="binding site" evidence="5">
    <location>
        <begin position="159"/>
        <end position="166"/>
    </location>
    <ligand>
        <name>ATP</name>
        <dbReference type="ChEBI" id="CHEBI:30616"/>
    </ligand>
</feature>
<dbReference type="Pfam" id="PF00225">
    <property type="entry name" value="Kinesin"/>
    <property type="match status" value="1"/>
</dbReference>
<evidence type="ECO:0000256" key="3">
    <source>
        <dbReference type="ARBA" id="ARBA00022840"/>
    </source>
</evidence>
<dbReference type="PROSITE" id="PS50067">
    <property type="entry name" value="KINESIN_MOTOR_2"/>
    <property type="match status" value="1"/>
</dbReference>
<comment type="caution">
    <text evidence="9">The sequence shown here is derived from an EMBL/GenBank/DDBJ whole genome shotgun (WGS) entry which is preliminary data.</text>
</comment>
<protein>
    <recommendedName>
        <fullName evidence="8">Kinesin motor domain-containing protein</fullName>
    </recommendedName>
</protein>
<dbReference type="GO" id="GO:0003777">
    <property type="term" value="F:microtubule motor activity"/>
    <property type="evidence" value="ECO:0007669"/>
    <property type="project" value="InterPro"/>
</dbReference>
<accession>A0AAV8S2Z9</accession>
<dbReference type="EMBL" id="JAQQAF010000001">
    <property type="protein sequence ID" value="KAJ8513714.1"/>
    <property type="molecule type" value="Genomic_DNA"/>
</dbReference>
<dbReference type="GO" id="GO:0016887">
    <property type="term" value="F:ATP hydrolysis activity"/>
    <property type="evidence" value="ECO:0007669"/>
    <property type="project" value="TreeGrafter"/>
</dbReference>
<feature type="coiled-coil region" evidence="6">
    <location>
        <begin position="522"/>
        <end position="563"/>
    </location>
</feature>
<feature type="compositionally biased region" description="Basic and acidic residues" evidence="7">
    <location>
        <begin position="457"/>
        <end position="469"/>
    </location>
</feature>
<dbReference type="SMART" id="SM00129">
    <property type="entry name" value="KISc"/>
    <property type="match status" value="1"/>
</dbReference>
<evidence type="ECO:0000256" key="4">
    <source>
        <dbReference type="ARBA" id="ARBA00023175"/>
    </source>
</evidence>